<feature type="transmembrane region" description="Helical" evidence="1">
    <location>
        <begin position="102"/>
        <end position="125"/>
    </location>
</feature>
<dbReference type="EMBL" id="JARXYA010000001">
    <property type="protein sequence ID" value="MDH6503050.1"/>
    <property type="molecule type" value="Genomic_DNA"/>
</dbReference>
<keyword evidence="1" id="KW-0472">Membrane</keyword>
<keyword evidence="3" id="KW-1185">Reference proteome</keyword>
<accession>A0AA43S455</accession>
<dbReference type="RefSeq" id="WP_277542175.1">
    <property type="nucleotide sequence ID" value="NZ_JAQFIK010000003.1"/>
</dbReference>
<feature type="transmembrane region" description="Helical" evidence="1">
    <location>
        <begin position="145"/>
        <end position="169"/>
    </location>
</feature>
<dbReference type="InterPro" id="IPR047798">
    <property type="entry name" value="BPSS1780-like"/>
</dbReference>
<dbReference type="GeneID" id="83596619"/>
<comment type="caution">
    <text evidence="2">The sequence shown here is derived from an EMBL/GenBank/DDBJ whole genome shotgun (WGS) entry which is preliminary data.</text>
</comment>
<proteinExistence type="predicted"/>
<organism evidence="2 3">
    <name type="scientific">Polynucleobacter sphagniphilus</name>
    <dbReference type="NCBI Taxonomy" id="1743169"/>
    <lineage>
        <taxon>Bacteria</taxon>
        <taxon>Pseudomonadati</taxon>
        <taxon>Pseudomonadota</taxon>
        <taxon>Betaproteobacteria</taxon>
        <taxon>Burkholderiales</taxon>
        <taxon>Burkholderiaceae</taxon>
        <taxon>Polynucleobacter</taxon>
    </lineage>
</organism>
<reference evidence="2" key="1">
    <citation type="submission" date="2023-04" db="EMBL/GenBank/DDBJ databases">
        <title>Genome Encyclopedia of Bacteria and Archaea VI: Functional Genomics of Type Strains.</title>
        <authorList>
            <person name="Whitman W."/>
        </authorList>
    </citation>
    <scope>NUCLEOTIDE SEQUENCE</scope>
    <source>
        <strain evidence="2">Enz.4-51</strain>
    </source>
</reference>
<name>A0AA43S455_9BURK</name>
<gene>
    <name evidence="2" type="ORF">M2127_000333</name>
</gene>
<sequence length="260" mass="28811">MKLNSVIAREGYTWIQQGIWLFKQNPLGFFMLVFIYVFVAQLAVLVPILGVFAVLILTPTLSVGFLTACRQAIVKEPLRPMVYLIALRSGPIIRKRILQLGLIYTILILVLSIALSALVDFEALLPLVTSDQPLTAETLHQIYELLAIGGLLYIPVAMLMWFSPILIAWTNMPLAQALFSSFIACWRNRGAFLVYIAIWIVVLIIIPMAIGAGLNALNLEQVASFIVAPISMAGLTVMHCSFYATWKACFVEDAAPSYFA</sequence>
<dbReference type="AlphaFoldDB" id="A0AA43S455"/>
<keyword evidence="1" id="KW-1133">Transmembrane helix</keyword>
<evidence type="ECO:0000313" key="3">
    <source>
        <dbReference type="Proteomes" id="UP001161160"/>
    </source>
</evidence>
<protein>
    <recommendedName>
        <fullName evidence="4">Transmembrane protein</fullName>
    </recommendedName>
</protein>
<feature type="transmembrane region" description="Helical" evidence="1">
    <location>
        <begin position="222"/>
        <end position="244"/>
    </location>
</feature>
<keyword evidence="1" id="KW-0812">Transmembrane</keyword>
<evidence type="ECO:0000313" key="2">
    <source>
        <dbReference type="EMBL" id="MDH6503050.1"/>
    </source>
</evidence>
<feature type="transmembrane region" description="Helical" evidence="1">
    <location>
        <begin position="190"/>
        <end position="210"/>
    </location>
</feature>
<evidence type="ECO:0008006" key="4">
    <source>
        <dbReference type="Google" id="ProtNLM"/>
    </source>
</evidence>
<feature type="transmembrane region" description="Helical" evidence="1">
    <location>
        <begin position="29"/>
        <end position="57"/>
    </location>
</feature>
<dbReference type="Proteomes" id="UP001161160">
    <property type="component" value="Unassembled WGS sequence"/>
</dbReference>
<dbReference type="NCBIfam" id="NF041043">
    <property type="entry name" value="BPSS1780_fam"/>
    <property type="match status" value="1"/>
</dbReference>
<evidence type="ECO:0000256" key="1">
    <source>
        <dbReference type="SAM" id="Phobius"/>
    </source>
</evidence>